<protein>
    <submittedName>
        <fullName evidence="5">4'-phosphopantetheinyl transferase superfamily protein</fullName>
    </submittedName>
</protein>
<comment type="caution">
    <text evidence="5">The sequence shown here is derived from an EMBL/GenBank/DDBJ whole genome shotgun (WGS) entry which is preliminary data.</text>
</comment>
<gene>
    <name evidence="5" type="ORF">EUA98_17120</name>
</gene>
<dbReference type="PANTHER" id="PTHR12215">
    <property type="entry name" value="PHOSPHOPANTETHEINE TRANSFERASE"/>
    <property type="match status" value="1"/>
</dbReference>
<keyword evidence="6" id="KW-1185">Reference proteome</keyword>
<evidence type="ECO:0000259" key="4">
    <source>
        <dbReference type="Pfam" id="PF01648"/>
    </source>
</evidence>
<dbReference type="GO" id="GO:0000287">
    <property type="term" value="F:magnesium ion binding"/>
    <property type="evidence" value="ECO:0007669"/>
    <property type="project" value="InterPro"/>
</dbReference>
<dbReference type="Proteomes" id="UP000293764">
    <property type="component" value="Unassembled WGS sequence"/>
</dbReference>
<dbReference type="PANTHER" id="PTHR12215:SF10">
    <property type="entry name" value="L-AMINOADIPATE-SEMIALDEHYDE DEHYDROGENASE-PHOSPHOPANTETHEINYL TRANSFERASE"/>
    <property type="match status" value="1"/>
</dbReference>
<evidence type="ECO:0000256" key="3">
    <source>
        <dbReference type="SAM" id="MobiDB-lite"/>
    </source>
</evidence>
<name>A0A4Q5MW47_9MICO</name>
<dbReference type="SUPFAM" id="SSF56214">
    <property type="entry name" value="4'-phosphopantetheinyl transferase"/>
    <property type="match status" value="2"/>
</dbReference>
<dbReference type="OrthoDB" id="190168at2"/>
<dbReference type="InterPro" id="IPR008278">
    <property type="entry name" value="4-PPantetheinyl_Trfase_dom"/>
</dbReference>
<evidence type="ECO:0000256" key="1">
    <source>
        <dbReference type="ARBA" id="ARBA00010990"/>
    </source>
</evidence>
<keyword evidence="2 5" id="KW-0808">Transferase</keyword>
<proteinExistence type="inferred from homology"/>
<sequence>MAGGPPGRSEPLAVAWGTVHSPHRPEGAGFNPNGAGSAARRVASRHWRAEPCRVETHSDPSSGRRRTARSLLMPDDRWAPKRAAPTIDVWVVEPDVADVGLLVAGLAHGERARAATLPAEQASRFVVARALLRGVVGARLGRPARDVVLRARCPVCAGPHGQVEVVPHGGGVPALHVSLTRAGPLIAVAVSDAGRVGVDVESCASVAAARLADVALSPAERGALRGGSPDTRAVALARSWVRKEAALKALGTGLRMDPALLDAHRRTANLPARGPAGAESGGGRTRVEIADLRLDRGAVGAVALLGAARGRRWSARLGARRRLSVVLHDGDAVLARLAAAPSQGP</sequence>
<dbReference type="InterPro" id="IPR037143">
    <property type="entry name" value="4-PPantetheinyl_Trfase_dom_sf"/>
</dbReference>
<organism evidence="5 6">
    <name type="scientific">Pengzhenrongella frigida</name>
    <dbReference type="NCBI Taxonomy" id="1259133"/>
    <lineage>
        <taxon>Bacteria</taxon>
        <taxon>Bacillati</taxon>
        <taxon>Actinomycetota</taxon>
        <taxon>Actinomycetes</taxon>
        <taxon>Micrococcales</taxon>
        <taxon>Pengzhenrongella</taxon>
    </lineage>
</organism>
<evidence type="ECO:0000256" key="2">
    <source>
        <dbReference type="ARBA" id="ARBA00022679"/>
    </source>
</evidence>
<dbReference type="Pfam" id="PF01648">
    <property type="entry name" value="ACPS"/>
    <property type="match status" value="1"/>
</dbReference>
<evidence type="ECO:0000313" key="6">
    <source>
        <dbReference type="Proteomes" id="UP000293764"/>
    </source>
</evidence>
<feature type="domain" description="4'-phosphopantetheinyl transferase" evidence="4">
    <location>
        <begin position="195"/>
        <end position="266"/>
    </location>
</feature>
<dbReference type="GO" id="GO:0005829">
    <property type="term" value="C:cytosol"/>
    <property type="evidence" value="ECO:0007669"/>
    <property type="project" value="TreeGrafter"/>
</dbReference>
<accession>A0A4Q5MW47</accession>
<dbReference type="GO" id="GO:0019878">
    <property type="term" value="P:lysine biosynthetic process via aminoadipic acid"/>
    <property type="evidence" value="ECO:0007669"/>
    <property type="project" value="TreeGrafter"/>
</dbReference>
<dbReference type="Gene3D" id="3.90.470.20">
    <property type="entry name" value="4'-phosphopantetheinyl transferase domain"/>
    <property type="match status" value="1"/>
</dbReference>
<comment type="similarity">
    <text evidence="1">Belongs to the P-Pant transferase superfamily. Gsp/Sfp/HetI/AcpT family.</text>
</comment>
<dbReference type="AlphaFoldDB" id="A0A4Q5MW47"/>
<dbReference type="GO" id="GO:0008897">
    <property type="term" value="F:holo-[acyl-carrier-protein] synthase activity"/>
    <property type="evidence" value="ECO:0007669"/>
    <property type="project" value="InterPro"/>
</dbReference>
<reference evidence="5 6" key="1">
    <citation type="submission" date="2019-01" db="EMBL/GenBank/DDBJ databases">
        <title>Novel species of Cellulomonas.</title>
        <authorList>
            <person name="Liu Q."/>
            <person name="Xin Y.-H."/>
        </authorList>
    </citation>
    <scope>NUCLEOTIDE SEQUENCE [LARGE SCALE GENOMIC DNA]</scope>
    <source>
        <strain evidence="5 6">HLT2-17</strain>
    </source>
</reference>
<evidence type="ECO:0000313" key="5">
    <source>
        <dbReference type="EMBL" id="RYV49759.1"/>
    </source>
</evidence>
<feature type="region of interest" description="Disordered" evidence="3">
    <location>
        <begin position="19"/>
        <end position="68"/>
    </location>
</feature>
<dbReference type="EMBL" id="SDWW01000054">
    <property type="protein sequence ID" value="RYV49759.1"/>
    <property type="molecule type" value="Genomic_DNA"/>
</dbReference>
<dbReference type="InterPro" id="IPR050559">
    <property type="entry name" value="P-Pant_transferase_sf"/>
</dbReference>
<feature type="compositionally biased region" description="Basic and acidic residues" evidence="3">
    <location>
        <begin position="47"/>
        <end position="58"/>
    </location>
</feature>